<dbReference type="EMBL" id="BGZJ01000001">
    <property type="protein sequence ID" value="GBO93680.1"/>
    <property type="molecule type" value="Genomic_DNA"/>
</dbReference>
<evidence type="ECO:0000313" key="7">
    <source>
        <dbReference type="EMBL" id="GBO93680.1"/>
    </source>
</evidence>
<accession>A0A401LH87</accession>
<dbReference type="PROSITE" id="PS51687">
    <property type="entry name" value="SAM_MT_RNA_M5U"/>
    <property type="match status" value="1"/>
</dbReference>
<reference evidence="7 8" key="1">
    <citation type="journal article" date="2018" name="Int. J. Syst. Evol. Microbiol.">
        <title>Mesosutterella multiformis gen. nov., sp. nov., a member of the family Sutterellaceae and Sutterella megalosphaeroides sp. nov., isolated from human faeces.</title>
        <authorList>
            <person name="Sakamoto M."/>
            <person name="Ikeyama N."/>
            <person name="Kunihiro T."/>
            <person name="Iino T."/>
            <person name="Yuki M."/>
            <person name="Ohkuma M."/>
        </authorList>
    </citation>
    <scope>NUCLEOTIDE SEQUENCE [LARGE SCALE GENOMIC DNA]</scope>
    <source>
        <strain evidence="7 8">4NBBH2</strain>
    </source>
</reference>
<evidence type="ECO:0000313" key="8">
    <source>
        <dbReference type="Proteomes" id="UP000266091"/>
    </source>
</evidence>
<proteinExistence type="inferred from homology"/>
<comment type="function">
    <text evidence="5">Catalyzes the formation of 5-methyl-uridine at position 1939 (m5U1939) in 23S rRNA.</text>
</comment>
<dbReference type="InterPro" id="IPR029063">
    <property type="entry name" value="SAM-dependent_MTases_sf"/>
</dbReference>
<dbReference type="NCBIfam" id="TIGR00479">
    <property type="entry name" value="rumA"/>
    <property type="match status" value="1"/>
</dbReference>
<feature type="binding site" evidence="6">
    <location>
        <position position="305"/>
    </location>
    <ligand>
        <name>S-adenosyl-L-methionine</name>
        <dbReference type="ChEBI" id="CHEBI:59789"/>
    </ligand>
</feature>
<feature type="binding site" evidence="6">
    <location>
        <position position="284"/>
    </location>
    <ligand>
        <name>S-adenosyl-L-methionine</name>
        <dbReference type="ChEBI" id="CHEBI:59789"/>
    </ligand>
</feature>
<evidence type="ECO:0000256" key="2">
    <source>
        <dbReference type="ARBA" id="ARBA00022679"/>
    </source>
</evidence>
<dbReference type="Pfam" id="PF05958">
    <property type="entry name" value="tRNA_U5-meth_tr"/>
    <property type="match status" value="1"/>
</dbReference>
<comment type="caution">
    <text evidence="7">The sequence shown here is derived from an EMBL/GenBank/DDBJ whole genome shotgun (WGS) entry which is preliminary data.</text>
</comment>
<organism evidence="7 8">
    <name type="scientific">Mesosutterella multiformis</name>
    <dbReference type="NCBI Taxonomy" id="2259133"/>
    <lineage>
        <taxon>Bacteria</taxon>
        <taxon>Pseudomonadati</taxon>
        <taxon>Pseudomonadota</taxon>
        <taxon>Betaproteobacteria</taxon>
        <taxon>Burkholderiales</taxon>
        <taxon>Sutterellaceae</taxon>
        <taxon>Mesosutterella</taxon>
    </lineage>
</organism>
<dbReference type="GO" id="GO:0070475">
    <property type="term" value="P:rRNA base methylation"/>
    <property type="evidence" value="ECO:0007669"/>
    <property type="project" value="TreeGrafter"/>
</dbReference>
<protein>
    <submittedName>
        <fullName evidence="7">23S rRNA (Uracil-5-)-methyltransferase RumA</fullName>
    </submittedName>
</protein>
<feature type="binding site" evidence="6">
    <location>
        <position position="255"/>
    </location>
    <ligand>
        <name>S-adenosyl-L-methionine</name>
        <dbReference type="ChEBI" id="CHEBI:59789"/>
    </ligand>
</feature>
<comment type="similarity">
    <text evidence="6">Belongs to the class I-like SAM-binding methyltransferase superfamily. RNA M5U methyltransferase family.</text>
</comment>
<dbReference type="Gene3D" id="2.40.50.1070">
    <property type="match status" value="1"/>
</dbReference>
<dbReference type="FunFam" id="3.40.50.150:FF:000009">
    <property type="entry name" value="23S rRNA (Uracil(1939)-C(5))-methyltransferase RlmD"/>
    <property type="match status" value="1"/>
</dbReference>
<dbReference type="InterPro" id="IPR010280">
    <property type="entry name" value="U5_MeTrfase_fam"/>
</dbReference>
<dbReference type="SUPFAM" id="SSF53335">
    <property type="entry name" value="S-adenosyl-L-methionine-dependent methyltransferases"/>
    <property type="match status" value="1"/>
</dbReference>
<evidence type="ECO:0000256" key="4">
    <source>
        <dbReference type="ARBA" id="ARBA00052756"/>
    </source>
</evidence>
<dbReference type="Proteomes" id="UP000266091">
    <property type="component" value="Unassembled WGS sequence"/>
</dbReference>
<evidence type="ECO:0000256" key="6">
    <source>
        <dbReference type="PROSITE-ProRule" id="PRU01024"/>
    </source>
</evidence>
<accession>A0A388SE17</accession>
<dbReference type="CDD" id="cd02440">
    <property type="entry name" value="AdoMet_MTases"/>
    <property type="match status" value="1"/>
</dbReference>
<keyword evidence="1 6" id="KW-0489">Methyltransferase</keyword>
<keyword evidence="2 6" id="KW-0808">Transferase</keyword>
<sequence length="424" mass="45093">MILPGTLPGDAVEAVVELPKKGAHSAIGRVSRFIRKSPGRRGSPCPASALCGGCPLIELTSEAQLSYKKRFLEKLFSATPGGASQILDPIPMPHGIDSGYRNKAVLYFEESAGTRKLGMYEAGSHHVAPGTDSCRLCPHWMAVAANAVLRWSRDSGLSVWSETSQTGLLRGLILRAGSNGRLATLVTSSSIPDSASESLISALQSAGVSDITVSIKTRPGNFVLGETSVVLLGRGSVTAEISGLEFEVRPETFLQVNTPQTPVLYDTAIRLASISPEDTVLDLYSGIGTISLLLARKAGHVIGVEIVPESVEEAKKNAVRNGLSNTEFFCGPAEKILPDICSRGIQPKTVFVDPPRKGLEASVPGIIAAMEPETVIYIACGPEALARDAAKFHNLGYCLDTLQPVDLFPDTAHIECVARLRRVQ</sequence>
<comment type="catalytic activity">
    <reaction evidence="4">
        <text>uridine(1939) in 23S rRNA + S-adenosyl-L-methionine = 5-methyluridine(1939) in 23S rRNA + S-adenosyl-L-homocysteine + H(+)</text>
        <dbReference type="Rhea" id="RHEA:42908"/>
        <dbReference type="Rhea" id="RHEA-COMP:10278"/>
        <dbReference type="Rhea" id="RHEA-COMP:10279"/>
        <dbReference type="ChEBI" id="CHEBI:15378"/>
        <dbReference type="ChEBI" id="CHEBI:57856"/>
        <dbReference type="ChEBI" id="CHEBI:59789"/>
        <dbReference type="ChEBI" id="CHEBI:65315"/>
        <dbReference type="ChEBI" id="CHEBI:74447"/>
        <dbReference type="EC" id="2.1.1.190"/>
    </reaction>
</comment>
<dbReference type="PANTHER" id="PTHR11061:SF30">
    <property type="entry name" value="TRNA (URACIL(54)-C(5))-METHYLTRANSFERASE"/>
    <property type="match status" value="1"/>
</dbReference>
<dbReference type="GO" id="GO:0070041">
    <property type="term" value="F:rRNA (uridine-C5-)-methyltransferase activity"/>
    <property type="evidence" value="ECO:0007669"/>
    <property type="project" value="TreeGrafter"/>
</dbReference>
<evidence type="ECO:0000256" key="1">
    <source>
        <dbReference type="ARBA" id="ARBA00022603"/>
    </source>
</evidence>
<evidence type="ECO:0000256" key="5">
    <source>
        <dbReference type="ARBA" id="ARBA00059995"/>
    </source>
</evidence>
<feature type="active site" description="Nucleophile" evidence="6">
    <location>
        <position position="380"/>
    </location>
</feature>
<feature type="binding site" evidence="6">
    <location>
        <position position="353"/>
    </location>
    <ligand>
        <name>S-adenosyl-L-methionine</name>
        <dbReference type="ChEBI" id="CHEBI:59789"/>
    </ligand>
</feature>
<dbReference type="Gene3D" id="3.40.50.150">
    <property type="entry name" value="Vaccinia Virus protein VP39"/>
    <property type="match status" value="1"/>
</dbReference>
<keyword evidence="8" id="KW-1185">Reference proteome</keyword>
<gene>
    <name evidence="7" type="primary">rumA-2</name>
    <name evidence="7" type="ORF">MESMUL_10340</name>
</gene>
<dbReference type="AlphaFoldDB" id="A0A388SE17"/>
<keyword evidence="3 6" id="KW-0949">S-adenosyl-L-methionine</keyword>
<name>A0A388SE17_9BURK</name>
<evidence type="ECO:0000256" key="3">
    <source>
        <dbReference type="ARBA" id="ARBA00022691"/>
    </source>
</evidence>
<dbReference type="PANTHER" id="PTHR11061">
    <property type="entry name" value="RNA M5U METHYLTRANSFERASE"/>
    <property type="match status" value="1"/>
</dbReference>